<reference evidence="1 2" key="1">
    <citation type="submission" date="2023-08" db="EMBL/GenBank/DDBJ databases">
        <title>Black Yeasts Isolated from many extreme environments.</title>
        <authorList>
            <person name="Coleine C."/>
            <person name="Stajich J.E."/>
            <person name="Selbmann L."/>
        </authorList>
    </citation>
    <scope>NUCLEOTIDE SEQUENCE [LARGE SCALE GENOMIC DNA]</scope>
    <source>
        <strain evidence="1 2">CCFEE 536</strain>
    </source>
</reference>
<accession>A0ABR0LJC4</accession>
<name>A0ABR0LJC4_9PEZI</name>
<comment type="caution">
    <text evidence="1">The sequence shown here is derived from an EMBL/GenBank/DDBJ whole genome shotgun (WGS) entry which is preliminary data.</text>
</comment>
<evidence type="ECO:0000313" key="1">
    <source>
        <dbReference type="EMBL" id="KAK5184741.1"/>
    </source>
</evidence>
<protein>
    <submittedName>
        <fullName evidence="1">Ribosome biogenesis protein ytm1</fullName>
    </submittedName>
</protein>
<proteinExistence type="predicted"/>
<keyword evidence="2" id="KW-1185">Reference proteome</keyword>
<gene>
    <name evidence="1" type="primary">YTM1_4</name>
    <name evidence="1" type="ORF">LTR16_009889</name>
</gene>
<dbReference type="EMBL" id="JAVRRA010019101">
    <property type="protein sequence ID" value="KAK5184741.1"/>
    <property type="molecule type" value="Genomic_DNA"/>
</dbReference>
<organism evidence="1 2">
    <name type="scientific">Cryomyces antarcticus</name>
    <dbReference type="NCBI Taxonomy" id="329879"/>
    <lineage>
        <taxon>Eukaryota</taxon>
        <taxon>Fungi</taxon>
        <taxon>Dikarya</taxon>
        <taxon>Ascomycota</taxon>
        <taxon>Pezizomycotina</taxon>
        <taxon>Dothideomycetes</taxon>
        <taxon>Dothideomycetes incertae sedis</taxon>
        <taxon>Cryomyces</taxon>
    </lineage>
</organism>
<dbReference type="Proteomes" id="UP001357485">
    <property type="component" value="Unassembled WGS sequence"/>
</dbReference>
<evidence type="ECO:0000313" key="2">
    <source>
        <dbReference type="Proteomes" id="UP001357485"/>
    </source>
</evidence>
<sequence>VGESVYSIEREAAKGGRRVAGEGVKVFGVVWDAAVGIVSAGEDKRVQINK</sequence>
<dbReference type="InterPro" id="IPR015943">
    <property type="entry name" value="WD40/YVTN_repeat-like_dom_sf"/>
</dbReference>
<feature type="non-terminal residue" evidence="1">
    <location>
        <position position="1"/>
    </location>
</feature>
<dbReference type="Gene3D" id="2.130.10.10">
    <property type="entry name" value="YVTN repeat-like/Quinoprotein amine dehydrogenase"/>
    <property type="match status" value="1"/>
</dbReference>